<dbReference type="PANTHER" id="PTHR34457">
    <property type="entry name" value="EMBRYO DEFECTIVE 2410"/>
    <property type="match status" value="1"/>
</dbReference>
<keyword evidence="3 5" id="KW-1133">Transmembrane helix</keyword>
<feature type="transmembrane region" description="Helical" evidence="5">
    <location>
        <begin position="20"/>
        <end position="44"/>
    </location>
</feature>
<evidence type="ECO:0000256" key="1">
    <source>
        <dbReference type="ARBA" id="ARBA00004167"/>
    </source>
</evidence>
<evidence type="ECO:0000313" key="8">
    <source>
        <dbReference type="Proteomes" id="UP001212123"/>
    </source>
</evidence>
<evidence type="ECO:0000256" key="4">
    <source>
        <dbReference type="ARBA" id="ARBA00023136"/>
    </source>
</evidence>
<dbReference type="Pfam" id="PF04357">
    <property type="entry name" value="TamB"/>
    <property type="match status" value="1"/>
</dbReference>
<comment type="subcellular location">
    <subcellularLocation>
        <location evidence="1">Membrane</location>
        <topology evidence="1">Single-pass membrane protein</topology>
    </subcellularLocation>
</comment>
<evidence type="ECO:0000313" key="7">
    <source>
        <dbReference type="EMBL" id="MDB9487920.1"/>
    </source>
</evidence>
<evidence type="ECO:0000256" key="3">
    <source>
        <dbReference type="ARBA" id="ARBA00022989"/>
    </source>
</evidence>
<proteinExistence type="predicted"/>
<gene>
    <name evidence="7" type="ORF">PN492_15395</name>
</gene>
<dbReference type="Proteomes" id="UP001212123">
    <property type="component" value="Unassembled WGS sequence"/>
</dbReference>
<reference evidence="7 8" key="1">
    <citation type="submission" date="2023-01" db="EMBL/GenBank/DDBJ databases">
        <title>Genomes from the Australian National Cyanobacteria Reference Collection.</title>
        <authorList>
            <person name="Willis A."/>
            <person name="Lee E.M.F."/>
        </authorList>
    </citation>
    <scope>NUCLEOTIDE SEQUENCE [LARGE SCALE GENOMIC DNA]</scope>
    <source>
        <strain evidence="7 8">CS-537/01</strain>
    </source>
</reference>
<dbReference type="InterPro" id="IPR053022">
    <property type="entry name" value="Chloroplast_translocon_comp"/>
</dbReference>
<dbReference type="EMBL" id="JAQMTU010000095">
    <property type="protein sequence ID" value="MDB9487920.1"/>
    <property type="molecule type" value="Genomic_DNA"/>
</dbReference>
<name>A0ABT5A8P3_9CYAN</name>
<keyword evidence="4 5" id="KW-0472">Membrane</keyword>
<feature type="domain" description="Translocation and assembly module TamB C-terminal" evidence="6">
    <location>
        <begin position="1440"/>
        <end position="1819"/>
    </location>
</feature>
<dbReference type="RefSeq" id="WP_271805895.1">
    <property type="nucleotide sequence ID" value="NZ_JAQMTU010000095.1"/>
</dbReference>
<dbReference type="PANTHER" id="PTHR34457:SF3">
    <property type="entry name" value="PROTEIN TIC236, CHLOROPLASTIC"/>
    <property type="match status" value="1"/>
</dbReference>
<organism evidence="7 8">
    <name type="scientific">Dolichospermum circinale CS-537/01</name>
    <dbReference type="NCBI Taxonomy" id="3021739"/>
    <lineage>
        <taxon>Bacteria</taxon>
        <taxon>Bacillati</taxon>
        <taxon>Cyanobacteriota</taxon>
        <taxon>Cyanophyceae</taxon>
        <taxon>Nostocales</taxon>
        <taxon>Aphanizomenonaceae</taxon>
        <taxon>Dolichospermum</taxon>
        <taxon>Dolichospermum circinale</taxon>
    </lineage>
</organism>
<dbReference type="InterPro" id="IPR007452">
    <property type="entry name" value="TamB_C"/>
</dbReference>
<evidence type="ECO:0000256" key="2">
    <source>
        <dbReference type="ARBA" id="ARBA00022692"/>
    </source>
</evidence>
<keyword evidence="2 5" id="KW-0812">Transmembrane</keyword>
<sequence>MSNSSSQNSHSRNSGFERLWLTILSRGGLVLGAVLVLGIIAGVWRLRNFVYDDLVPLVTQNLTNTLNRPVKLGAVKSFSLTGVSFAASEIPRTDTDSDKVNTKAVEVGFDPWQLVVNRHLLLDVNLINPDIYIEQDSQGRWLTTTITPPPGKALIKTDLDKLRFRDANLVLVPKVSVLEKNSLPEKVAFSGINGTAKLLNQNRLIKLELAGKAVSGGNISITGDLIPQKVLVGDFRLQAENILAADITRIVTLPLTLKTGRVNGDLQIKVVPRGKTLLYGKAAIAGVTVQIPKIPQLLNNSQGNLSFDGLAIKLDQIITNYGQIPVTASGTIDQEAGFNLKGRVNAVSLANAQTTLKVKLPVPVTGIAQADVQILGEISQPVLSGSVSSLKTVRIDKVDFQKVSSKFELISSKSLLKITDIQGKTTDQGEVKGGGTIKLSAVPQLDFNLTGENIAGDAIAQVYNIQTGFPIGLLSATAQLKGADNKTQTIVKLQAPQAKYPTTLTTIINSDINSDQRVSFRDVVANVGSGIVRGSGTYSNGRWQALAQANKIKLASFIEQKQQENISLTGAEFNGGLRLSGNSSPFKIETIIPENANVNIADGTVNIAQLDLQEQNFTALLLGRNLRLGTIFKQKQTNPILNYPLTGKFMIGGNRENFQVKTLTALGEAFLSVGGGKIKAGNIQVAEGRYQAKIQADNVPLLSLAPVPSPWQGNITGELQVGGSVESFQPETIQGEGKGRLKLPSGTVMVSDIRVNDGNYQASLATSGLELRSFGQQLQGQLTGKLQLAGTLASPKLADIAAVGQLRFNRGLPGIDPPIWLYIGWNGKKLTIDSYNNGNFQVKGYLLANAEKVGIPEITDMNLNLDVNNYNLQKLPIKLPKNVNIAGNVDFSGQLRGKPTAPNITGKLGFTDLRLQKLVFEPSLTGSVQAISGEGITVDVAGRKERIAVKLDRNNRPKSFLVKWQQALLSGIETDGNLAVGMTNLPLESLNVILPDDTVLSPGGVGGLLNGNLQINSQTLATEGNIAIEKPEIGRIKGDRFQTQLRYDNQTFILGNSELRKGESRYNFDANIRPWTKKPQLRANIKIDKGNIQDILNVAQIFELQDLQRGLKAPKYGRAGNLTAKSQKLPNQSLFSQIQRLSEIDALVTAQEQKRINATPIPELRELKGILNGNISVNTVTANQPRMKFNLRGQNFTWGKPTEPSRFYAVEKLVVKGSLEEGIFRLQPLQIQSQQKLIAFTGNIGNSKQSGKLTVENFPLGRVNDLVKLPVGIGGKLNLTTAIAGSINNPQAIGELNITEGTINQKQIASTNATFNYANGRLNFSSNVSGTGKESGTEISGSIPYQTPFATKKSESNQITLDVKVKNEGLTLLNLFTNEVAFENGQGELDLKVSGTLKKPLLEGKASLSNATFSAQALPGKLTNINGSAEFDLNRVFVDSLEGRFSNGKVKAVGELPIFTSQNIKTENALTVNLEQLALNLKGLYQGGASGNLEITGSLLQPVIGGKIELSDGQVLLAESKNVNSSKSKISISQRSPEVENKITKLKKLELNLGKNVQIASPPLFKFQAAGDLIVNGSLAEPLPEGTIKLTKGAVNLFTTQLGLARGYEHTATFISSQPRDPYLDIRLFAKILDVVENNDIGRQNSVGSLGLSGLETVRVEASINGLASQINENLQLKSNPARSETQIVALLGGGFIDTKERGDIKLGLINIAGSAVFSNFQGAFNQIGDAFGLSELRVFPTILSQRPEAGRNNSSLELALEAGIDISPKFSFSTIKILTARDPLQWGINYRINNELRLRSSTNLTDDTRAVVEFERKF</sequence>
<comment type="caution">
    <text evidence="7">The sequence shown here is derived from an EMBL/GenBank/DDBJ whole genome shotgun (WGS) entry which is preliminary data.</text>
</comment>
<accession>A0ABT5A8P3</accession>
<evidence type="ECO:0000259" key="6">
    <source>
        <dbReference type="Pfam" id="PF04357"/>
    </source>
</evidence>
<evidence type="ECO:0000256" key="5">
    <source>
        <dbReference type="SAM" id="Phobius"/>
    </source>
</evidence>
<protein>
    <submittedName>
        <fullName evidence="7">Translocation/assembly module TamB domain-containing protein</fullName>
    </submittedName>
</protein>
<keyword evidence="8" id="KW-1185">Reference proteome</keyword>